<feature type="non-terminal residue" evidence="2">
    <location>
        <position position="1"/>
    </location>
</feature>
<proteinExistence type="predicted"/>
<feature type="compositionally biased region" description="Low complexity" evidence="1">
    <location>
        <begin position="56"/>
        <end position="68"/>
    </location>
</feature>
<dbReference type="AlphaFoldDB" id="A0AAN5CJS5"/>
<feature type="non-terminal residue" evidence="2">
    <location>
        <position position="115"/>
    </location>
</feature>
<gene>
    <name evidence="2" type="ORF">PMAYCL1PPCAC_15936</name>
</gene>
<keyword evidence="3" id="KW-1185">Reference proteome</keyword>
<organism evidence="2 3">
    <name type="scientific">Pristionchus mayeri</name>
    <dbReference type="NCBI Taxonomy" id="1317129"/>
    <lineage>
        <taxon>Eukaryota</taxon>
        <taxon>Metazoa</taxon>
        <taxon>Ecdysozoa</taxon>
        <taxon>Nematoda</taxon>
        <taxon>Chromadorea</taxon>
        <taxon>Rhabditida</taxon>
        <taxon>Rhabditina</taxon>
        <taxon>Diplogasteromorpha</taxon>
        <taxon>Diplogasteroidea</taxon>
        <taxon>Neodiplogasteridae</taxon>
        <taxon>Pristionchus</taxon>
    </lineage>
</organism>
<reference evidence="3" key="1">
    <citation type="submission" date="2022-10" db="EMBL/GenBank/DDBJ databases">
        <title>Genome assembly of Pristionchus species.</title>
        <authorList>
            <person name="Yoshida K."/>
            <person name="Sommer R.J."/>
        </authorList>
    </citation>
    <scope>NUCLEOTIDE SEQUENCE [LARGE SCALE GENOMIC DNA]</scope>
    <source>
        <strain evidence="3">RS5460</strain>
    </source>
</reference>
<name>A0AAN5CJS5_9BILA</name>
<comment type="caution">
    <text evidence="2">The sequence shown here is derived from an EMBL/GenBank/DDBJ whole genome shotgun (WGS) entry which is preliminary data.</text>
</comment>
<accession>A0AAN5CJS5</accession>
<evidence type="ECO:0000313" key="3">
    <source>
        <dbReference type="Proteomes" id="UP001328107"/>
    </source>
</evidence>
<feature type="region of interest" description="Disordered" evidence="1">
    <location>
        <begin position="45"/>
        <end position="68"/>
    </location>
</feature>
<evidence type="ECO:0000256" key="1">
    <source>
        <dbReference type="SAM" id="MobiDB-lite"/>
    </source>
</evidence>
<dbReference type="Proteomes" id="UP001328107">
    <property type="component" value="Unassembled WGS sequence"/>
</dbReference>
<sequence>FNHSAGMDGRYDPFIYEKYQEEQHQQPPENNEYIRVDSTHMEDGSLFPGPSYIIDSPSTSGTMGSGSGTFSSSYSKFGNNHFNEFTDEDIIHIPQVLTSFNKGPETWNVNRESIS</sequence>
<dbReference type="EMBL" id="BTRK01000004">
    <property type="protein sequence ID" value="GMR45741.1"/>
    <property type="molecule type" value="Genomic_DNA"/>
</dbReference>
<evidence type="ECO:0000313" key="2">
    <source>
        <dbReference type="EMBL" id="GMR45741.1"/>
    </source>
</evidence>
<protein>
    <submittedName>
        <fullName evidence="2">Uncharacterized protein</fullName>
    </submittedName>
</protein>